<evidence type="ECO:0000256" key="2">
    <source>
        <dbReference type="SAM" id="Phobius"/>
    </source>
</evidence>
<sequence>MIANKKQWWGLLVLPAEMLIDEYIFPLLQPDKNPKAALLASFLLFSAGFFIMIWLFHDFLRAQWQIFRQKLFQRLLLSILLVIGVFLILHFVRALIPSDLLTVPTNSSSIQTLSVGWTVLAAMIPFIVPFTEELTFRYLLLEKISNKIFRFFMLFVQGILFGLIHWHNFNGNIYAMIPYMAIGIYLGLIYLITKNIWVPLMVHWMFNAMNSLLPALLLLFLNLFGLLV</sequence>
<comment type="similarity">
    <text evidence="1">Belongs to the UPF0177 family.</text>
</comment>
<dbReference type="Pfam" id="PF02517">
    <property type="entry name" value="Rce1-like"/>
    <property type="match status" value="1"/>
</dbReference>
<feature type="transmembrane region" description="Helical" evidence="2">
    <location>
        <begin position="36"/>
        <end position="55"/>
    </location>
</feature>
<keyword evidence="2" id="KW-0472">Membrane</keyword>
<keyword evidence="4" id="KW-0482">Metalloprotease</keyword>
<keyword evidence="2" id="KW-0812">Transmembrane</keyword>
<protein>
    <submittedName>
        <fullName evidence="4">CPBP family intramembrane metalloprotease</fullName>
    </submittedName>
</protein>
<evidence type="ECO:0000256" key="1">
    <source>
        <dbReference type="ARBA" id="ARBA00009067"/>
    </source>
</evidence>
<organism evidence="4 5">
    <name type="scientific">Enterococcus pseudoavium</name>
    <dbReference type="NCBI Taxonomy" id="44007"/>
    <lineage>
        <taxon>Bacteria</taxon>
        <taxon>Bacillati</taxon>
        <taxon>Bacillota</taxon>
        <taxon>Bacilli</taxon>
        <taxon>Lactobacillales</taxon>
        <taxon>Enterococcaceae</taxon>
        <taxon>Enterococcus</taxon>
    </lineage>
</organism>
<dbReference type="PANTHER" id="PTHR36435:SF1">
    <property type="entry name" value="CAAX AMINO TERMINAL PROTEASE FAMILY PROTEIN"/>
    <property type="match status" value="1"/>
</dbReference>
<accession>A0ABU3FMB4</accession>
<feature type="transmembrane region" description="Helical" evidence="2">
    <location>
        <begin position="75"/>
        <end position="96"/>
    </location>
</feature>
<evidence type="ECO:0000313" key="5">
    <source>
        <dbReference type="Proteomes" id="UP001269061"/>
    </source>
</evidence>
<feature type="domain" description="CAAX prenyl protease 2/Lysostaphin resistance protein A-like" evidence="3">
    <location>
        <begin position="117"/>
        <end position="209"/>
    </location>
</feature>
<reference evidence="4 5" key="1">
    <citation type="submission" date="2023-03" db="EMBL/GenBank/DDBJ databases">
        <authorList>
            <person name="Shen W."/>
            <person name="Cai J."/>
        </authorList>
    </citation>
    <scope>NUCLEOTIDE SEQUENCE [LARGE SCALE GENOMIC DNA]</scope>
    <source>
        <strain evidence="4 5">Y59</strain>
    </source>
</reference>
<dbReference type="EMBL" id="JARQAZ010000007">
    <property type="protein sequence ID" value="MDT2771159.1"/>
    <property type="molecule type" value="Genomic_DNA"/>
</dbReference>
<gene>
    <name evidence="4" type="ORF">P7H46_09940</name>
</gene>
<keyword evidence="5" id="KW-1185">Reference proteome</keyword>
<keyword evidence="2" id="KW-1133">Transmembrane helix</keyword>
<dbReference type="RefSeq" id="WP_311815884.1">
    <property type="nucleotide sequence ID" value="NZ_JARQAV010000002.1"/>
</dbReference>
<dbReference type="GO" id="GO:0008237">
    <property type="term" value="F:metallopeptidase activity"/>
    <property type="evidence" value="ECO:0007669"/>
    <property type="project" value="UniProtKB-KW"/>
</dbReference>
<feature type="transmembrane region" description="Helical" evidence="2">
    <location>
        <begin position="204"/>
        <end position="227"/>
    </location>
</feature>
<dbReference type="PANTHER" id="PTHR36435">
    <property type="entry name" value="SLR1288 PROTEIN"/>
    <property type="match status" value="1"/>
</dbReference>
<comment type="caution">
    <text evidence="4">The sequence shown here is derived from an EMBL/GenBank/DDBJ whole genome shotgun (WGS) entry which is preliminary data.</text>
</comment>
<proteinExistence type="inferred from homology"/>
<evidence type="ECO:0000313" key="4">
    <source>
        <dbReference type="EMBL" id="MDT2771159.1"/>
    </source>
</evidence>
<dbReference type="InterPro" id="IPR003675">
    <property type="entry name" value="Rce1/LyrA-like_dom"/>
</dbReference>
<keyword evidence="4" id="KW-0645">Protease</keyword>
<dbReference type="InterPro" id="IPR052710">
    <property type="entry name" value="CAAX_protease"/>
</dbReference>
<evidence type="ECO:0000259" key="3">
    <source>
        <dbReference type="Pfam" id="PF02517"/>
    </source>
</evidence>
<feature type="transmembrane region" description="Helical" evidence="2">
    <location>
        <begin position="173"/>
        <end position="192"/>
    </location>
</feature>
<name>A0ABU3FMB4_9ENTE</name>
<dbReference type="Proteomes" id="UP001269061">
    <property type="component" value="Unassembled WGS sequence"/>
</dbReference>
<feature type="transmembrane region" description="Helical" evidence="2">
    <location>
        <begin position="148"/>
        <end position="167"/>
    </location>
</feature>
<keyword evidence="4" id="KW-0378">Hydrolase</keyword>